<evidence type="ECO:0000256" key="1">
    <source>
        <dbReference type="SAM" id="MobiDB-lite"/>
    </source>
</evidence>
<dbReference type="AlphaFoldDB" id="A0A5B7GJ10"/>
<feature type="compositionally biased region" description="Polar residues" evidence="1">
    <location>
        <begin position="17"/>
        <end position="39"/>
    </location>
</feature>
<feature type="region of interest" description="Disordered" evidence="1">
    <location>
        <begin position="1"/>
        <end position="145"/>
    </location>
</feature>
<accession>A0A5B7GJ10</accession>
<evidence type="ECO:0000313" key="3">
    <source>
        <dbReference type="Proteomes" id="UP000324222"/>
    </source>
</evidence>
<keyword evidence="3" id="KW-1185">Reference proteome</keyword>
<proteinExistence type="predicted"/>
<comment type="caution">
    <text evidence="2">The sequence shown here is derived from an EMBL/GenBank/DDBJ whole genome shotgun (WGS) entry which is preliminary data.</text>
</comment>
<sequence>MVVAHSRPPNHTGGHSHLNTTSDTVQSTAPLCVVTQQGGNERKTRENAAKSATFSPGTTKPVAPHSHGQTSSKPATPKGGHNSQTETVEHPEQPSHTTQHCARKPRARVSISAKSWLGIGATPARPSETAGTKSGWPRCRIARGS</sequence>
<evidence type="ECO:0000313" key="2">
    <source>
        <dbReference type="EMBL" id="MPC57566.1"/>
    </source>
</evidence>
<gene>
    <name evidence="2" type="ORF">E2C01_051549</name>
</gene>
<protein>
    <submittedName>
        <fullName evidence="2">Uncharacterized protein</fullName>
    </submittedName>
</protein>
<reference evidence="2 3" key="1">
    <citation type="submission" date="2019-05" db="EMBL/GenBank/DDBJ databases">
        <title>Another draft genome of Portunus trituberculatus and its Hox gene families provides insights of decapod evolution.</title>
        <authorList>
            <person name="Jeong J.-H."/>
            <person name="Song I."/>
            <person name="Kim S."/>
            <person name="Choi T."/>
            <person name="Kim D."/>
            <person name="Ryu S."/>
            <person name="Kim W."/>
        </authorList>
    </citation>
    <scope>NUCLEOTIDE SEQUENCE [LARGE SCALE GENOMIC DNA]</scope>
    <source>
        <tissue evidence="2">Muscle</tissue>
    </source>
</reference>
<name>A0A5B7GJ10_PORTR</name>
<dbReference type="EMBL" id="VSRR010014893">
    <property type="protein sequence ID" value="MPC57566.1"/>
    <property type="molecule type" value="Genomic_DNA"/>
</dbReference>
<organism evidence="2 3">
    <name type="scientific">Portunus trituberculatus</name>
    <name type="common">Swimming crab</name>
    <name type="synonym">Neptunus trituberculatus</name>
    <dbReference type="NCBI Taxonomy" id="210409"/>
    <lineage>
        <taxon>Eukaryota</taxon>
        <taxon>Metazoa</taxon>
        <taxon>Ecdysozoa</taxon>
        <taxon>Arthropoda</taxon>
        <taxon>Crustacea</taxon>
        <taxon>Multicrustacea</taxon>
        <taxon>Malacostraca</taxon>
        <taxon>Eumalacostraca</taxon>
        <taxon>Eucarida</taxon>
        <taxon>Decapoda</taxon>
        <taxon>Pleocyemata</taxon>
        <taxon>Brachyura</taxon>
        <taxon>Eubrachyura</taxon>
        <taxon>Portunoidea</taxon>
        <taxon>Portunidae</taxon>
        <taxon>Portuninae</taxon>
        <taxon>Portunus</taxon>
    </lineage>
</organism>
<dbReference type="Proteomes" id="UP000324222">
    <property type="component" value="Unassembled WGS sequence"/>
</dbReference>